<dbReference type="GO" id="GO:0005783">
    <property type="term" value="C:endoplasmic reticulum"/>
    <property type="evidence" value="ECO:0007669"/>
    <property type="project" value="TreeGrafter"/>
</dbReference>
<evidence type="ECO:0000256" key="1">
    <source>
        <dbReference type="ARBA" id="ARBA00023186"/>
    </source>
</evidence>
<evidence type="ECO:0000259" key="2">
    <source>
        <dbReference type="PROSITE" id="PS50076"/>
    </source>
</evidence>
<keyword evidence="1" id="KW-0143">Chaperone</keyword>
<dbReference type="PRINTS" id="PR00625">
    <property type="entry name" value="JDOMAIN"/>
</dbReference>
<reference evidence="3" key="1">
    <citation type="journal article" date="2020" name="Nature">
        <title>Giant virus diversity and host interactions through global metagenomics.</title>
        <authorList>
            <person name="Schulz F."/>
            <person name="Roux S."/>
            <person name="Paez-Espino D."/>
            <person name="Jungbluth S."/>
            <person name="Walsh D.A."/>
            <person name="Denef V.J."/>
            <person name="McMahon K.D."/>
            <person name="Konstantinidis K.T."/>
            <person name="Eloe-Fadrosh E.A."/>
            <person name="Kyrpides N.C."/>
            <person name="Woyke T."/>
        </authorList>
    </citation>
    <scope>NUCLEOTIDE SEQUENCE</scope>
    <source>
        <strain evidence="3">GVMAG-M-3300020182-84</strain>
    </source>
</reference>
<dbReference type="SUPFAM" id="SSF46565">
    <property type="entry name" value="Chaperone J-domain"/>
    <property type="match status" value="1"/>
</dbReference>
<dbReference type="PANTHER" id="PTHR44360:SF1">
    <property type="entry name" value="DNAJ HOMOLOG SUBFAMILY B MEMBER 9"/>
    <property type="match status" value="1"/>
</dbReference>
<name>A0A6C0C3Z0_9ZZZZ</name>
<dbReference type="InterPro" id="IPR036869">
    <property type="entry name" value="J_dom_sf"/>
</dbReference>
<dbReference type="GO" id="GO:0051787">
    <property type="term" value="F:misfolded protein binding"/>
    <property type="evidence" value="ECO:0007669"/>
    <property type="project" value="TreeGrafter"/>
</dbReference>
<dbReference type="Gene3D" id="1.10.287.110">
    <property type="entry name" value="DnaJ domain"/>
    <property type="match status" value="1"/>
</dbReference>
<sequence length="280" mass="33634">MNTNKAYHILEIDPDNVNDEHIKKQYRLMALKFHPDKNKQENANEKFIEIQTAYEFLQGTDENNTNNYETFFKDFIYSINRSDLYTFLSNISSNYDENIKEYISKIDTKILIQIYNLIVIYKDIFYINDNTIEIIETFIKNNIETYTINTTLYDMLNANVYKIDINNEELIIPCWHNHLEYDNNLHIFCKPINNCENLYFDSMYNIYYNVYYNINDIFDKQHITFEIENKTFIYPVEELQIKNIQKIIFQNQGIPKINISNMLECDDKNNVIILLHLSTA</sequence>
<dbReference type="SMART" id="SM00271">
    <property type="entry name" value="DnaJ"/>
    <property type="match status" value="1"/>
</dbReference>
<organism evidence="3">
    <name type="scientific">viral metagenome</name>
    <dbReference type="NCBI Taxonomy" id="1070528"/>
    <lineage>
        <taxon>unclassified sequences</taxon>
        <taxon>metagenomes</taxon>
        <taxon>organismal metagenomes</taxon>
    </lineage>
</organism>
<dbReference type="PROSITE" id="PS50076">
    <property type="entry name" value="DNAJ_2"/>
    <property type="match status" value="1"/>
</dbReference>
<protein>
    <recommendedName>
        <fullName evidence="2">J domain-containing protein</fullName>
    </recommendedName>
</protein>
<dbReference type="GO" id="GO:0036503">
    <property type="term" value="P:ERAD pathway"/>
    <property type="evidence" value="ECO:0007669"/>
    <property type="project" value="TreeGrafter"/>
</dbReference>
<evidence type="ECO:0000313" key="3">
    <source>
        <dbReference type="EMBL" id="QHS98243.1"/>
    </source>
</evidence>
<dbReference type="EMBL" id="MN739312">
    <property type="protein sequence ID" value="QHS98243.1"/>
    <property type="molecule type" value="Genomic_DNA"/>
</dbReference>
<feature type="domain" description="J" evidence="2">
    <location>
        <begin position="5"/>
        <end position="72"/>
    </location>
</feature>
<dbReference type="GO" id="GO:0051087">
    <property type="term" value="F:protein-folding chaperone binding"/>
    <property type="evidence" value="ECO:0007669"/>
    <property type="project" value="TreeGrafter"/>
</dbReference>
<dbReference type="CDD" id="cd06257">
    <property type="entry name" value="DnaJ"/>
    <property type="match status" value="1"/>
</dbReference>
<dbReference type="PANTHER" id="PTHR44360">
    <property type="entry name" value="DNAJ HOMOLOG SUBFAMILY B MEMBER 9"/>
    <property type="match status" value="1"/>
</dbReference>
<dbReference type="InterPro" id="IPR051948">
    <property type="entry name" value="Hsp70_co-chaperone_J-domain"/>
</dbReference>
<proteinExistence type="predicted"/>
<dbReference type="InterPro" id="IPR001623">
    <property type="entry name" value="DnaJ_domain"/>
</dbReference>
<dbReference type="Pfam" id="PF00226">
    <property type="entry name" value="DnaJ"/>
    <property type="match status" value="1"/>
</dbReference>
<accession>A0A6C0C3Z0</accession>
<dbReference type="AlphaFoldDB" id="A0A6C0C3Z0"/>